<feature type="region of interest" description="Disordered" evidence="1">
    <location>
        <begin position="148"/>
        <end position="170"/>
    </location>
</feature>
<comment type="caution">
    <text evidence="2">The sequence shown here is derived from an EMBL/GenBank/DDBJ whole genome shotgun (WGS) entry which is preliminary data.</text>
</comment>
<organism evidence="2 3">
    <name type="scientific">Stylosanthes scabra</name>
    <dbReference type="NCBI Taxonomy" id="79078"/>
    <lineage>
        <taxon>Eukaryota</taxon>
        <taxon>Viridiplantae</taxon>
        <taxon>Streptophyta</taxon>
        <taxon>Embryophyta</taxon>
        <taxon>Tracheophyta</taxon>
        <taxon>Spermatophyta</taxon>
        <taxon>Magnoliopsida</taxon>
        <taxon>eudicotyledons</taxon>
        <taxon>Gunneridae</taxon>
        <taxon>Pentapetalae</taxon>
        <taxon>rosids</taxon>
        <taxon>fabids</taxon>
        <taxon>Fabales</taxon>
        <taxon>Fabaceae</taxon>
        <taxon>Papilionoideae</taxon>
        <taxon>50 kb inversion clade</taxon>
        <taxon>dalbergioids sensu lato</taxon>
        <taxon>Dalbergieae</taxon>
        <taxon>Pterocarpus clade</taxon>
        <taxon>Stylosanthes</taxon>
    </lineage>
</organism>
<gene>
    <name evidence="2" type="ORF">PIB30_045524</name>
</gene>
<protein>
    <submittedName>
        <fullName evidence="2">Uncharacterized protein</fullName>
    </submittedName>
</protein>
<accession>A0ABU6SGX6</accession>
<keyword evidence="3" id="KW-1185">Reference proteome</keyword>
<evidence type="ECO:0000313" key="2">
    <source>
        <dbReference type="EMBL" id="MED6135334.1"/>
    </source>
</evidence>
<evidence type="ECO:0000256" key="1">
    <source>
        <dbReference type="SAM" id="MobiDB-lite"/>
    </source>
</evidence>
<evidence type="ECO:0000313" key="3">
    <source>
        <dbReference type="Proteomes" id="UP001341840"/>
    </source>
</evidence>
<feature type="compositionally biased region" description="Pro residues" evidence="1">
    <location>
        <begin position="17"/>
        <end position="27"/>
    </location>
</feature>
<dbReference type="EMBL" id="JASCZI010060693">
    <property type="protein sequence ID" value="MED6135334.1"/>
    <property type="molecule type" value="Genomic_DNA"/>
</dbReference>
<feature type="region of interest" description="Disordered" evidence="1">
    <location>
        <begin position="1"/>
        <end position="35"/>
    </location>
</feature>
<dbReference type="Proteomes" id="UP001341840">
    <property type="component" value="Unassembled WGS sequence"/>
</dbReference>
<dbReference type="PANTHER" id="PTHR33264">
    <property type="entry name" value="EXPRESSED PROTEIN"/>
    <property type="match status" value="1"/>
</dbReference>
<feature type="compositionally biased region" description="Polar residues" evidence="1">
    <location>
        <begin position="148"/>
        <end position="162"/>
    </location>
</feature>
<dbReference type="PANTHER" id="PTHR33264:SF8">
    <property type="entry name" value="EXPRESSED PROTEIN"/>
    <property type="match status" value="1"/>
</dbReference>
<proteinExistence type="predicted"/>
<reference evidence="2 3" key="1">
    <citation type="journal article" date="2023" name="Plants (Basel)">
        <title>Bridging the Gap: Combining Genomics and Transcriptomics Approaches to Understand Stylosanthes scabra, an Orphan Legume from the Brazilian Caatinga.</title>
        <authorList>
            <person name="Ferreira-Neto J.R.C."/>
            <person name="da Silva M.D."/>
            <person name="Binneck E."/>
            <person name="de Melo N.F."/>
            <person name="da Silva R.H."/>
            <person name="de Melo A.L.T.M."/>
            <person name="Pandolfi V."/>
            <person name="Bustamante F.O."/>
            <person name="Brasileiro-Vidal A.C."/>
            <person name="Benko-Iseppon A.M."/>
        </authorList>
    </citation>
    <scope>NUCLEOTIDE SEQUENCE [LARGE SCALE GENOMIC DNA]</scope>
    <source>
        <tissue evidence="2">Leaves</tissue>
    </source>
</reference>
<name>A0ABU6SGX6_9FABA</name>
<sequence length="170" mass="19059">MGTKKKEKGIPTSRRSVPPPPPMPPKPTKTRRRTSEVAGGATAECAAVFCCLPCAVMDLLVLTMYKLPAGLVKKAIVKRDRRRIQKKKRTQMQMQNKQNSGVGVMALEEHLSAEEVEGKVVIKSTAEEDDMEKEMWARFNGMGFWRSTSQRSSQLPQLTQTNAEEDRVRA</sequence>